<feature type="transmembrane region" description="Helical" evidence="6">
    <location>
        <begin position="355"/>
        <end position="379"/>
    </location>
</feature>
<keyword evidence="9" id="KW-1185">Reference proteome</keyword>
<gene>
    <name evidence="8" type="ORF">LMG23992_01019</name>
</gene>
<feature type="transmembrane region" description="Helical" evidence="6">
    <location>
        <begin position="29"/>
        <end position="47"/>
    </location>
</feature>
<dbReference type="InterPro" id="IPR011701">
    <property type="entry name" value="MFS"/>
</dbReference>
<dbReference type="InterPro" id="IPR052425">
    <property type="entry name" value="Uncharacterized_MFS-type"/>
</dbReference>
<feature type="transmembrane region" description="Helical" evidence="6">
    <location>
        <begin position="54"/>
        <end position="75"/>
    </location>
</feature>
<dbReference type="CDD" id="cd17370">
    <property type="entry name" value="MFS_MJ1317_like"/>
    <property type="match status" value="1"/>
</dbReference>
<keyword evidence="2" id="KW-1003">Cell membrane</keyword>
<keyword evidence="4 6" id="KW-1133">Transmembrane helix</keyword>
<name>A0ABM8WL48_9BURK</name>
<dbReference type="Proteomes" id="UP000727654">
    <property type="component" value="Unassembled WGS sequence"/>
</dbReference>
<evidence type="ECO:0000313" key="8">
    <source>
        <dbReference type="EMBL" id="CAG9168103.1"/>
    </source>
</evidence>
<evidence type="ECO:0000256" key="4">
    <source>
        <dbReference type="ARBA" id="ARBA00022989"/>
    </source>
</evidence>
<evidence type="ECO:0000313" key="9">
    <source>
        <dbReference type="Proteomes" id="UP000727654"/>
    </source>
</evidence>
<keyword evidence="5 6" id="KW-0472">Membrane</keyword>
<dbReference type="Pfam" id="PF07690">
    <property type="entry name" value="MFS_1"/>
    <property type="match status" value="2"/>
</dbReference>
<dbReference type="PROSITE" id="PS50850">
    <property type="entry name" value="MFS"/>
    <property type="match status" value="1"/>
</dbReference>
<dbReference type="PANTHER" id="PTHR42688:SF1">
    <property type="entry name" value="BLR5212 PROTEIN"/>
    <property type="match status" value="1"/>
</dbReference>
<sequence length="416" mass="44924">MKANDKLELSMRTTTSSDYQTGMLPRRGALRFVLLVGVLSFFADFTYEGSRSIAGPYLASLGVGATLLGVIVGLGELLGYGLRVVSGRFADATGWLWPTTIVGYTVQMCAVPLLALTHEWRSAAFLIVLERVGKAIRNPPRDVMLSHAGEQLGGYGWAFGIHEALDQFGAMFGPMVMAIVLAAHNDYRLAFATLAIPAAVNLVCVLFARITYPNPERFAESAAPAPAQGRLPLAFWLYLAAAGLVAAGFADYPLIAFHFAQTGLLTPHWVPMLYVIAMASSGGASLLFGRLFDRYGFRVIVWLAALTWLYAPLVWLGGVQAAVVGAVLWGIGIGVHESVIPAAVAPLVDRRRRAFAYGLFTAGYGICWFLGSMVIGWAYDRHVAWTVLFCVLTQVLAIPIFIAAASRMQRSPADVD</sequence>
<feature type="transmembrane region" description="Helical" evidence="6">
    <location>
        <begin position="189"/>
        <end position="212"/>
    </location>
</feature>
<feature type="transmembrane region" description="Helical" evidence="6">
    <location>
        <begin position="321"/>
        <end position="348"/>
    </location>
</feature>
<feature type="transmembrane region" description="Helical" evidence="6">
    <location>
        <begin position="385"/>
        <end position="405"/>
    </location>
</feature>
<evidence type="ECO:0000256" key="1">
    <source>
        <dbReference type="ARBA" id="ARBA00004651"/>
    </source>
</evidence>
<evidence type="ECO:0000259" key="7">
    <source>
        <dbReference type="PROSITE" id="PS50850"/>
    </source>
</evidence>
<dbReference type="SUPFAM" id="SSF103473">
    <property type="entry name" value="MFS general substrate transporter"/>
    <property type="match status" value="1"/>
</dbReference>
<dbReference type="EMBL" id="CAJZAI010000002">
    <property type="protein sequence ID" value="CAG9168103.1"/>
    <property type="molecule type" value="Genomic_DNA"/>
</dbReference>
<protein>
    <recommendedName>
        <fullName evidence="7">Major facilitator superfamily (MFS) profile domain-containing protein</fullName>
    </recommendedName>
</protein>
<dbReference type="InterPro" id="IPR036259">
    <property type="entry name" value="MFS_trans_sf"/>
</dbReference>
<feature type="domain" description="Major facilitator superfamily (MFS) profile" evidence="7">
    <location>
        <begin position="227"/>
        <end position="416"/>
    </location>
</feature>
<dbReference type="InterPro" id="IPR020846">
    <property type="entry name" value="MFS_dom"/>
</dbReference>
<feature type="transmembrane region" description="Helical" evidence="6">
    <location>
        <begin position="269"/>
        <end position="288"/>
    </location>
</feature>
<comment type="caution">
    <text evidence="8">The sequence shown here is derived from an EMBL/GenBank/DDBJ whole genome shotgun (WGS) entry which is preliminary data.</text>
</comment>
<dbReference type="PANTHER" id="PTHR42688">
    <property type="entry name" value="CONSERVED PROTEIN"/>
    <property type="match status" value="1"/>
</dbReference>
<organism evidence="8 9">
    <name type="scientific">Cupriavidus laharis</name>
    <dbReference type="NCBI Taxonomy" id="151654"/>
    <lineage>
        <taxon>Bacteria</taxon>
        <taxon>Pseudomonadati</taxon>
        <taxon>Pseudomonadota</taxon>
        <taxon>Betaproteobacteria</taxon>
        <taxon>Burkholderiales</taxon>
        <taxon>Burkholderiaceae</taxon>
        <taxon>Cupriavidus</taxon>
    </lineage>
</organism>
<evidence type="ECO:0000256" key="6">
    <source>
        <dbReference type="SAM" id="Phobius"/>
    </source>
</evidence>
<feature type="transmembrane region" description="Helical" evidence="6">
    <location>
        <begin position="95"/>
        <end position="116"/>
    </location>
</feature>
<reference evidence="8 9" key="1">
    <citation type="submission" date="2021-08" db="EMBL/GenBank/DDBJ databases">
        <authorList>
            <person name="Peeters C."/>
        </authorList>
    </citation>
    <scope>NUCLEOTIDE SEQUENCE [LARGE SCALE GENOMIC DNA]</scope>
    <source>
        <strain evidence="8 9">LMG 23992</strain>
    </source>
</reference>
<dbReference type="Gene3D" id="1.20.1250.20">
    <property type="entry name" value="MFS general substrate transporter like domains"/>
    <property type="match status" value="2"/>
</dbReference>
<keyword evidence="3 6" id="KW-0812">Transmembrane</keyword>
<evidence type="ECO:0000256" key="2">
    <source>
        <dbReference type="ARBA" id="ARBA00022475"/>
    </source>
</evidence>
<evidence type="ECO:0000256" key="5">
    <source>
        <dbReference type="ARBA" id="ARBA00023136"/>
    </source>
</evidence>
<comment type="subcellular location">
    <subcellularLocation>
        <location evidence="1">Cell membrane</location>
        <topology evidence="1">Multi-pass membrane protein</topology>
    </subcellularLocation>
</comment>
<feature type="transmembrane region" description="Helical" evidence="6">
    <location>
        <begin position="233"/>
        <end position="257"/>
    </location>
</feature>
<accession>A0ABM8WL48</accession>
<feature type="transmembrane region" description="Helical" evidence="6">
    <location>
        <begin position="295"/>
        <end position="315"/>
    </location>
</feature>
<proteinExistence type="predicted"/>
<evidence type="ECO:0000256" key="3">
    <source>
        <dbReference type="ARBA" id="ARBA00022692"/>
    </source>
</evidence>